<keyword evidence="1" id="KW-0472">Membrane</keyword>
<dbReference type="AlphaFoldDB" id="A0A0N4U2J6"/>
<name>A0A0N4U2J6_DRAME</name>
<dbReference type="EMBL" id="UYYG01001152">
    <property type="protein sequence ID" value="VDN55291.1"/>
    <property type="molecule type" value="Genomic_DNA"/>
</dbReference>
<reference evidence="3 5" key="2">
    <citation type="submission" date="2018-11" db="EMBL/GenBank/DDBJ databases">
        <authorList>
            <consortium name="Pathogen Informatics"/>
        </authorList>
    </citation>
    <scope>NUCLEOTIDE SEQUENCE [LARGE SCALE GENOMIC DNA]</scope>
</reference>
<dbReference type="InterPro" id="IPR004843">
    <property type="entry name" value="Calcineurin-like_PHP"/>
</dbReference>
<sequence length="375" mass="41999">MINLTSKRWKMICLQDVFKALLYLFVISTHLSFVFYYFWVHDEPNLLALFAFIALAIYIHAFIFLSLLAITNSVISLALRYGIKNGIFRLFVSHIFLFRLFTIFVSVGFVIAGFIATSLPPVIRNVTVPIKNLPHSQEGLNIILLTDLHIGPTVGRSNIQRTVNITNSLNADIIAISGDLIDGSLKNLENAAFPLKELRSKYGTYFVTGNHEYIHGNITEWLYYLSSLSIKTLRNEHVALNIGNSVLCLAGVDDLFAERSQSIPGHKMNFNKALNCNANSTVVMLAHQPNAAKVILNEKAKTQRIDLILSGHTHGGQLYLLVPLIYILNSYARGLYYHDMSSAYLYVSAGVNYFGPPVKIFGGCEIISIKLHRSK</sequence>
<evidence type="ECO:0000313" key="4">
    <source>
        <dbReference type="Proteomes" id="UP000038040"/>
    </source>
</evidence>
<dbReference type="PANTHER" id="PTHR31302">
    <property type="entry name" value="TRANSMEMBRANE PROTEIN WITH METALLOPHOSPHOESTERASE DOMAIN-RELATED"/>
    <property type="match status" value="1"/>
</dbReference>
<dbReference type="Proteomes" id="UP000038040">
    <property type="component" value="Unplaced"/>
</dbReference>
<dbReference type="InterPro" id="IPR029052">
    <property type="entry name" value="Metallo-depent_PP-like"/>
</dbReference>
<dbReference type="GO" id="GO:0016787">
    <property type="term" value="F:hydrolase activity"/>
    <property type="evidence" value="ECO:0007669"/>
    <property type="project" value="InterPro"/>
</dbReference>
<evidence type="ECO:0000313" key="3">
    <source>
        <dbReference type="EMBL" id="VDN55291.1"/>
    </source>
</evidence>
<protein>
    <submittedName>
        <fullName evidence="6">Metallophos domain-containing protein</fullName>
    </submittedName>
</protein>
<feature type="transmembrane region" description="Helical" evidence="1">
    <location>
        <begin position="46"/>
        <end position="70"/>
    </location>
</feature>
<evidence type="ECO:0000313" key="6">
    <source>
        <dbReference type="WBParaSite" id="DME_0000090401-mRNA-1"/>
    </source>
</evidence>
<dbReference type="InterPro" id="IPR051158">
    <property type="entry name" value="Metallophosphoesterase_sf"/>
</dbReference>
<dbReference type="Proteomes" id="UP000274756">
    <property type="component" value="Unassembled WGS sequence"/>
</dbReference>
<dbReference type="Pfam" id="PF00149">
    <property type="entry name" value="Metallophos"/>
    <property type="match status" value="1"/>
</dbReference>
<evidence type="ECO:0000259" key="2">
    <source>
        <dbReference type="Pfam" id="PF00149"/>
    </source>
</evidence>
<keyword evidence="1" id="KW-0812">Transmembrane</keyword>
<feature type="domain" description="Calcineurin-like phosphoesterase" evidence="2">
    <location>
        <begin position="141"/>
        <end position="315"/>
    </location>
</feature>
<proteinExistence type="predicted"/>
<evidence type="ECO:0000256" key="1">
    <source>
        <dbReference type="SAM" id="Phobius"/>
    </source>
</evidence>
<organism evidence="4 6">
    <name type="scientific">Dracunculus medinensis</name>
    <name type="common">Guinea worm</name>
    <dbReference type="NCBI Taxonomy" id="318479"/>
    <lineage>
        <taxon>Eukaryota</taxon>
        <taxon>Metazoa</taxon>
        <taxon>Ecdysozoa</taxon>
        <taxon>Nematoda</taxon>
        <taxon>Chromadorea</taxon>
        <taxon>Rhabditida</taxon>
        <taxon>Spirurina</taxon>
        <taxon>Dracunculoidea</taxon>
        <taxon>Dracunculidae</taxon>
        <taxon>Dracunculus</taxon>
    </lineage>
</organism>
<gene>
    <name evidence="3" type="ORF">DME_LOCUS5264</name>
</gene>
<feature type="transmembrane region" description="Helical" evidence="1">
    <location>
        <begin position="21"/>
        <end position="40"/>
    </location>
</feature>
<dbReference type="Gene3D" id="3.60.21.10">
    <property type="match status" value="1"/>
</dbReference>
<dbReference type="CDD" id="cd07385">
    <property type="entry name" value="MPP_YkuE_C"/>
    <property type="match status" value="1"/>
</dbReference>
<dbReference type="PANTHER" id="PTHR31302:SF0">
    <property type="entry name" value="TRANSMEMBRANE PROTEIN WITH METALLOPHOSPHOESTERASE DOMAIN"/>
    <property type="match status" value="1"/>
</dbReference>
<accession>A0A0N4U2J6</accession>
<keyword evidence="1" id="KW-1133">Transmembrane helix</keyword>
<dbReference type="SUPFAM" id="SSF56300">
    <property type="entry name" value="Metallo-dependent phosphatases"/>
    <property type="match status" value="1"/>
</dbReference>
<reference evidence="6" key="1">
    <citation type="submission" date="2017-02" db="UniProtKB">
        <authorList>
            <consortium name="WormBaseParasite"/>
        </authorList>
    </citation>
    <scope>IDENTIFICATION</scope>
</reference>
<keyword evidence="5" id="KW-1185">Reference proteome</keyword>
<dbReference type="OrthoDB" id="783096at2759"/>
<feature type="transmembrane region" description="Helical" evidence="1">
    <location>
        <begin position="91"/>
        <end position="116"/>
    </location>
</feature>
<dbReference type="WBParaSite" id="DME_0000090401-mRNA-1">
    <property type="protein sequence ID" value="DME_0000090401-mRNA-1"/>
    <property type="gene ID" value="DME_0000090401"/>
</dbReference>
<evidence type="ECO:0000313" key="5">
    <source>
        <dbReference type="Proteomes" id="UP000274756"/>
    </source>
</evidence>